<sequence length="72" mass="7802">MATCTRCGASIGKGDKVCPECGVLLKRKNRRSWYIARVCLVLLFFGLAVNLLNFCSGMSSDSSAPVPKESNM</sequence>
<proteinExistence type="predicted"/>
<feature type="transmembrane region" description="Helical" evidence="1">
    <location>
        <begin position="34"/>
        <end position="52"/>
    </location>
</feature>
<name>M1PNI3_DESSD</name>
<dbReference type="HOGENOM" id="CLU_2715848_0_0_7"/>
<evidence type="ECO:0008006" key="4">
    <source>
        <dbReference type="Google" id="ProtNLM"/>
    </source>
</evidence>
<keyword evidence="1" id="KW-1133">Transmembrane helix</keyword>
<keyword evidence="3" id="KW-1185">Reference proteome</keyword>
<dbReference type="STRING" id="1167006.UWK_01411"/>
<dbReference type="Proteomes" id="UP000011721">
    <property type="component" value="Chromosome"/>
</dbReference>
<gene>
    <name evidence="2" type="ordered locus">UWK_01411</name>
</gene>
<accession>M1PNI3</accession>
<dbReference type="KEGG" id="dsf:UWK_01411"/>
<organism evidence="2 3">
    <name type="scientific">Desulfocapsa sulfexigens (strain DSM 10523 / SB164P1)</name>
    <dbReference type="NCBI Taxonomy" id="1167006"/>
    <lineage>
        <taxon>Bacteria</taxon>
        <taxon>Pseudomonadati</taxon>
        <taxon>Thermodesulfobacteriota</taxon>
        <taxon>Desulfobulbia</taxon>
        <taxon>Desulfobulbales</taxon>
        <taxon>Desulfocapsaceae</taxon>
        <taxon>Desulfocapsa</taxon>
    </lineage>
</organism>
<evidence type="ECO:0000313" key="3">
    <source>
        <dbReference type="Proteomes" id="UP000011721"/>
    </source>
</evidence>
<evidence type="ECO:0000256" key="1">
    <source>
        <dbReference type="SAM" id="Phobius"/>
    </source>
</evidence>
<protein>
    <recommendedName>
        <fullName evidence="4">Zinc-ribbon domain-containing protein</fullName>
    </recommendedName>
</protein>
<keyword evidence="1" id="KW-0812">Transmembrane</keyword>
<dbReference type="EMBL" id="CP003985">
    <property type="protein sequence ID" value="AGF77971.1"/>
    <property type="molecule type" value="Genomic_DNA"/>
</dbReference>
<reference evidence="3" key="1">
    <citation type="journal article" date="2013" name="Stand. Genomic Sci.">
        <title>Complete genome sequence of Desulfocapsa sulfexigens, a marine deltaproteobacterium specialized in disproportionating inorganic sulfur compounds.</title>
        <authorList>
            <person name="Finster K.W."/>
            <person name="Kjeldsen K.U."/>
            <person name="Kube M."/>
            <person name="Reinhardt R."/>
            <person name="Mussmann M."/>
            <person name="Amann R."/>
            <person name="Schreiber L."/>
        </authorList>
    </citation>
    <scope>NUCLEOTIDE SEQUENCE [LARGE SCALE GENOMIC DNA]</scope>
    <source>
        <strain evidence="3">DSM 10523 / SB164P1</strain>
    </source>
</reference>
<evidence type="ECO:0000313" key="2">
    <source>
        <dbReference type="EMBL" id="AGF77971.1"/>
    </source>
</evidence>
<dbReference type="AlphaFoldDB" id="M1PNI3"/>
<keyword evidence="1" id="KW-0472">Membrane</keyword>